<feature type="domain" description="HTH araC/xylS-type" evidence="4">
    <location>
        <begin position="187"/>
        <end position="285"/>
    </location>
</feature>
<keyword evidence="1" id="KW-0805">Transcription regulation</keyword>
<dbReference type="Proteomes" id="UP000007962">
    <property type="component" value="Chromosome"/>
</dbReference>
<evidence type="ECO:0000256" key="1">
    <source>
        <dbReference type="ARBA" id="ARBA00023015"/>
    </source>
</evidence>
<dbReference type="PANTHER" id="PTHR46796:SF14">
    <property type="entry name" value="TRANSCRIPTIONAL REGULATORY PROTEIN"/>
    <property type="match status" value="1"/>
</dbReference>
<protein>
    <submittedName>
        <fullName evidence="5">Transcriptional regulator, AraC family</fullName>
    </submittedName>
</protein>
<dbReference type="InterPro" id="IPR037923">
    <property type="entry name" value="HTH-like"/>
</dbReference>
<dbReference type="STRING" id="471853.Bcav_0936"/>
<dbReference type="Pfam" id="PF12833">
    <property type="entry name" value="HTH_18"/>
    <property type="match status" value="1"/>
</dbReference>
<keyword evidence="3" id="KW-0804">Transcription</keyword>
<dbReference type="GO" id="GO:0043565">
    <property type="term" value="F:sequence-specific DNA binding"/>
    <property type="evidence" value="ECO:0007669"/>
    <property type="project" value="InterPro"/>
</dbReference>
<dbReference type="InterPro" id="IPR009057">
    <property type="entry name" value="Homeodomain-like_sf"/>
</dbReference>
<evidence type="ECO:0000313" key="6">
    <source>
        <dbReference type="Proteomes" id="UP000007962"/>
    </source>
</evidence>
<dbReference type="AlphaFoldDB" id="C5BZM5"/>
<accession>C5BZM5</accession>
<keyword evidence="2" id="KW-0238">DNA-binding</keyword>
<dbReference type="InterPro" id="IPR018060">
    <property type="entry name" value="HTH_AraC"/>
</dbReference>
<dbReference type="eggNOG" id="COG4977">
    <property type="taxonomic scope" value="Bacteria"/>
</dbReference>
<organism evidence="5 6">
    <name type="scientific">Beutenbergia cavernae (strain ATCC BAA-8 / DSM 12333 / CCUG 43141 / JCM 11478 / NBRC 16432 / NCIMB 13614 / HKI 0122)</name>
    <dbReference type="NCBI Taxonomy" id="471853"/>
    <lineage>
        <taxon>Bacteria</taxon>
        <taxon>Bacillati</taxon>
        <taxon>Actinomycetota</taxon>
        <taxon>Actinomycetes</taxon>
        <taxon>Micrococcales</taxon>
        <taxon>Beutenbergiaceae</taxon>
        <taxon>Beutenbergia</taxon>
    </lineage>
</organism>
<sequence length="289" mass="31358">MADLEDATAFPLVAFASTVQFAPGERPAFPRVSSRMILASAGGAGRVEVDGTLLDVVPGTILVLPWNHAVRYLPDPDDPYVVYGAHLIPHHDADVPVELAVPHDGAHPLSGASWRSDAVLGIGSGLVVTDDGARPVLMTLAKLVAQVWDRGEPSVDVARALGVLLVAELDARGVLPQHDRDLPLRLRRALTWITADLSREIGLPELAAAADCSPSTVTRLFRTHLGCSPMSWVLDRRMDEARRLLSTTTLPVQQVARRVGVADGFYFSRVFHQRTGLSPTQWRERRSAP</sequence>
<dbReference type="HOGENOM" id="CLU_815515_0_0_11"/>
<gene>
    <name evidence="5" type="ordered locus">Bcav_0936</name>
</gene>
<dbReference type="EMBL" id="CP001618">
    <property type="protein sequence ID" value="ACQ79197.1"/>
    <property type="molecule type" value="Genomic_DNA"/>
</dbReference>
<evidence type="ECO:0000256" key="3">
    <source>
        <dbReference type="ARBA" id="ARBA00023163"/>
    </source>
</evidence>
<dbReference type="InterPro" id="IPR050204">
    <property type="entry name" value="AraC_XylS_family_regulators"/>
</dbReference>
<reference evidence="5 6" key="1">
    <citation type="journal article" date="2009" name="Stand. Genomic Sci.">
        <title>Complete genome sequence of Beutenbergia cavernae type strain (HKI 0122).</title>
        <authorList>
            <person name="Land M."/>
            <person name="Pukall R."/>
            <person name="Abt B."/>
            <person name="Goker M."/>
            <person name="Rohde M."/>
            <person name="Glavina Del Rio T."/>
            <person name="Tice H."/>
            <person name="Copeland A."/>
            <person name="Cheng J.F."/>
            <person name="Lucas S."/>
            <person name="Chen F."/>
            <person name="Nolan M."/>
            <person name="Bruce D."/>
            <person name="Goodwin L."/>
            <person name="Pitluck S."/>
            <person name="Ivanova N."/>
            <person name="Mavromatis K."/>
            <person name="Ovchinnikova G."/>
            <person name="Pati A."/>
            <person name="Chen A."/>
            <person name="Palaniappan K."/>
            <person name="Hauser L."/>
            <person name="Chang Y.J."/>
            <person name="Jefferies C.C."/>
            <person name="Saunders E."/>
            <person name="Brettin T."/>
            <person name="Detter J.C."/>
            <person name="Han C."/>
            <person name="Chain P."/>
            <person name="Bristow J."/>
            <person name="Eisen J.A."/>
            <person name="Markowitz V."/>
            <person name="Hugenholtz P."/>
            <person name="Kyrpides N.C."/>
            <person name="Klenk H.P."/>
            <person name="Lapidus A."/>
        </authorList>
    </citation>
    <scope>NUCLEOTIDE SEQUENCE [LARGE SCALE GENOMIC DNA]</scope>
    <source>
        <strain evidence="6">ATCC BAA-8 / DSM 12333 / NBRC 16432</strain>
    </source>
</reference>
<dbReference type="PANTHER" id="PTHR46796">
    <property type="entry name" value="HTH-TYPE TRANSCRIPTIONAL ACTIVATOR RHAS-RELATED"/>
    <property type="match status" value="1"/>
</dbReference>
<dbReference type="KEGG" id="bcv:Bcav_0936"/>
<dbReference type="GO" id="GO:0003700">
    <property type="term" value="F:DNA-binding transcription factor activity"/>
    <property type="evidence" value="ECO:0007669"/>
    <property type="project" value="InterPro"/>
</dbReference>
<keyword evidence="6" id="KW-1185">Reference proteome</keyword>
<dbReference type="PROSITE" id="PS01124">
    <property type="entry name" value="HTH_ARAC_FAMILY_2"/>
    <property type="match status" value="1"/>
</dbReference>
<proteinExistence type="predicted"/>
<evidence type="ECO:0000313" key="5">
    <source>
        <dbReference type="EMBL" id="ACQ79197.1"/>
    </source>
</evidence>
<dbReference type="RefSeq" id="WP_012725977.1">
    <property type="nucleotide sequence ID" value="NC_012669.1"/>
</dbReference>
<dbReference type="SUPFAM" id="SSF51215">
    <property type="entry name" value="Regulatory protein AraC"/>
    <property type="match status" value="1"/>
</dbReference>
<evidence type="ECO:0000259" key="4">
    <source>
        <dbReference type="PROSITE" id="PS01124"/>
    </source>
</evidence>
<name>C5BZM5_BEUC1</name>
<evidence type="ECO:0000256" key="2">
    <source>
        <dbReference type="ARBA" id="ARBA00023125"/>
    </source>
</evidence>
<dbReference type="SMART" id="SM00342">
    <property type="entry name" value="HTH_ARAC"/>
    <property type="match status" value="1"/>
</dbReference>
<dbReference type="SUPFAM" id="SSF46689">
    <property type="entry name" value="Homeodomain-like"/>
    <property type="match status" value="2"/>
</dbReference>
<dbReference type="OrthoDB" id="3186094at2"/>
<dbReference type="Gene3D" id="1.10.10.60">
    <property type="entry name" value="Homeodomain-like"/>
    <property type="match status" value="1"/>
</dbReference>